<accession>A0AAV2IHS6</accession>
<proteinExistence type="predicted"/>
<sequence length="120" mass="13203">MAKLFLVVVALAMSRGVVSGDDTTETSILTSEDHIKFYVREAQAKCNKCEDTYDTVLSRTMKSDICNAFFTYKLCILAPCYAVSTSDDLEEAKNICDGCNGIRVSTVVLILAVILSFKLK</sequence>
<dbReference type="EMBL" id="CAXITT010000830">
    <property type="protein sequence ID" value="CAL1546571.1"/>
    <property type="molecule type" value="Genomic_DNA"/>
</dbReference>
<dbReference type="AlphaFoldDB" id="A0AAV2IHS6"/>
<gene>
    <name evidence="2" type="ORF">GSLYS_00019948001</name>
</gene>
<reference evidence="2 3" key="1">
    <citation type="submission" date="2024-04" db="EMBL/GenBank/DDBJ databases">
        <authorList>
            <consortium name="Genoscope - CEA"/>
            <person name="William W."/>
        </authorList>
    </citation>
    <scope>NUCLEOTIDE SEQUENCE [LARGE SCALE GENOMIC DNA]</scope>
</reference>
<name>A0AAV2IHS6_LYMST</name>
<comment type="caution">
    <text evidence="2">The sequence shown here is derived from an EMBL/GenBank/DDBJ whole genome shotgun (WGS) entry which is preliminary data.</text>
</comment>
<feature type="signal peptide" evidence="1">
    <location>
        <begin position="1"/>
        <end position="20"/>
    </location>
</feature>
<evidence type="ECO:0000313" key="2">
    <source>
        <dbReference type="EMBL" id="CAL1546571.1"/>
    </source>
</evidence>
<keyword evidence="3" id="KW-1185">Reference proteome</keyword>
<organism evidence="2 3">
    <name type="scientific">Lymnaea stagnalis</name>
    <name type="common">Great pond snail</name>
    <name type="synonym">Helix stagnalis</name>
    <dbReference type="NCBI Taxonomy" id="6523"/>
    <lineage>
        <taxon>Eukaryota</taxon>
        <taxon>Metazoa</taxon>
        <taxon>Spiralia</taxon>
        <taxon>Lophotrochozoa</taxon>
        <taxon>Mollusca</taxon>
        <taxon>Gastropoda</taxon>
        <taxon>Heterobranchia</taxon>
        <taxon>Euthyneura</taxon>
        <taxon>Panpulmonata</taxon>
        <taxon>Hygrophila</taxon>
        <taxon>Lymnaeoidea</taxon>
        <taxon>Lymnaeidae</taxon>
        <taxon>Lymnaea</taxon>
    </lineage>
</organism>
<feature type="chain" id="PRO_5043707658" evidence="1">
    <location>
        <begin position="21"/>
        <end position="120"/>
    </location>
</feature>
<keyword evidence="1" id="KW-0732">Signal</keyword>
<dbReference type="Proteomes" id="UP001497497">
    <property type="component" value="Unassembled WGS sequence"/>
</dbReference>
<protein>
    <submittedName>
        <fullName evidence="2">Uncharacterized protein</fullName>
    </submittedName>
</protein>
<evidence type="ECO:0000256" key="1">
    <source>
        <dbReference type="SAM" id="SignalP"/>
    </source>
</evidence>
<evidence type="ECO:0000313" key="3">
    <source>
        <dbReference type="Proteomes" id="UP001497497"/>
    </source>
</evidence>